<evidence type="ECO:0008006" key="3">
    <source>
        <dbReference type="Google" id="ProtNLM"/>
    </source>
</evidence>
<dbReference type="RefSeq" id="WP_188716810.1">
    <property type="nucleotide sequence ID" value="NZ_BAABBD010000002.1"/>
</dbReference>
<evidence type="ECO:0000313" key="2">
    <source>
        <dbReference type="Proteomes" id="UP000626982"/>
    </source>
</evidence>
<accession>A0ABQ2KGZ4</accession>
<evidence type="ECO:0000313" key="1">
    <source>
        <dbReference type="EMBL" id="GGN81663.1"/>
    </source>
</evidence>
<protein>
    <recommendedName>
        <fullName evidence="3">Bacteriocin biosynthesis cyclodehydratase domain-containing protein</fullName>
    </recommendedName>
</protein>
<name>A0ABQ2KGZ4_9MICO</name>
<sequence>MLRLDPRLALFRSSPDRVSIGAQAPVAELADDDASMRGVAALVRGVLRPELDQLLGADAARELLERVGPALDAPSACIAVRVRGRLALARTIQRAARAAGHPSGEALVVPVAPWRLPAGEVRRLVADDAPHLPVVVGDAWIQVGPAGRGGCERCVGAHEGGPMPAHLVPVPGAAARWQVVATVLSGLRLAAAGELPDGWGARIAQRDGAVSALPAPLPCACRARRGTARAA</sequence>
<dbReference type="Proteomes" id="UP000626982">
    <property type="component" value="Unassembled WGS sequence"/>
</dbReference>
<gene>
    <name evidence="1" type="ORF">GCM10010968_10630</name>
</gene>
<comment type="caution">
    <text evidence="1">The sequence shown here is derived from an EMBL/GenBank/DDBJ whole genome shotgun (WGS) entry which is preliminary data.</text>
</comment>
<proteinExistence type="predicted"/>
<organism evidence="1 2">
    <name type="scientific">Agrococcus terreus</name>
    <dbReference type="NCBI Taxonomy" id="574649"/>
    <lineage>
        <taxon>Bacteria</taxon>
        <taxon>Bacillati</taxon>
        <taxon>Actinomycetota</taxon>
        <taxon>Actinomycetes</taxon>
        <taxon>Micrococcales</taxon>
        <taxon>Microbacteriaceae</taxon>
        <taxon>Agrococcus</taxon>
    </lineage>
</organism>
<reference evidence="2" key="1">
    <citation type="journal article" date="2019" name="Int. J. Syst. Evol. Microbiol.">
        <title>The Global Catalogue of Microorganisms (GCM) 10K type strain sequencing project: providing services to taxonomists for standard genome sequencing and annotation.</title>
        <authorList>
            <consortium name="The Broad Institute Genomics Platform"/>
            <consortium name="The Broad Institute Genome Sequencing Center for Infectious Disease"/>
            <person name="Wu L."/>
            <person name="Ma J."/>
        </authorList>
    </citation>
    <scope>NUCLEOTIDE SEQUENCE [LARGE SCALE GENOMIC DNA]</scope>
    <source>
        <strain evidence="2">CGMCC 1.6960</strain>
    </source>
</reference>
<keyword evidence="2" id="KW-1185">Reference proteome</keyword>
<dbReference type="EMBL" id="BMLM01000001">
    <property type="protein sequence ID" value="GGN81663.1"/>
    <property type="molecule type" value="Genomic_DNA"/>
</dbReference>